<keyword evidence="4" id="KW-1185">Reference proteome</keyword>
<gene>
    <name evidence="3" type="primary">ADAMTS9_2</name>
    <name evidence="3" type="ORF">P7K49_030885</name>
</gene>
<evidence type="ECO:0000313" key="4">
    <source>
        <dbReference type="Proteomes" id="UP001266305"/>
    </source>
</evidence>
<accession>A0ABQ9U3K6</accession>
<dbReference type="GO" id="GO:0008237">
    <property type="term" value="F:metallopeptidase activity"/>
    <property type="evidence" value="ECO:0007669"/>
    <property type="project" value="UniProtKB-KW"/>
</dbReference>
<evidence type="ECO:0000256" key="1">
    <source>
        <dbReference type="ARBA" id="ARBA00022723"/>
    </source>
</evidence>
<organism evidence="3 4">
    <name type="scientific">Saguinus oedipus</name>
    <name type="common">Cotton-top tamarin</name>
    <name type="synonym">Oedipomidas oedipus</name>
    <dbReference type="NCBI Taxonomy" id="9490"/>
    <lineage>
        <taxon>Eukaryota</taxon>
        <taxon>Metazoa</taxon>
        <taxon>Chordata</taxon>
        <taxon>Craniata</taxon>
        <taxon>Vertebrata</taxon>
        <taxon>Euteleostomi</taxon>
        <taxon>Mammalia</taxon>
        <taxon>Eutheria</taxon>
        <taxon>Euarchontoglires</taxon>
        <taxon>Primates</taxon>
        <taxon>Haplorrhini</taxon>
        <taxon>Platyrrhini</taxon>
        <taxon>Cebidae</taxon>
        <taxon>Callitrichinae</taxon>
        <taxon>Saguinus</taxon>
    </lineage>
</organism>
<keyword evidence="1" id="KW-0479">Metal-binding</keyword>
<dbReference type="Pfam" id="PF08685">
    <property type="entry name" value="GON"/>
    <property type="match status" value="1"/>
</dbReference>
<dbReference type="EMBL" id="JASSZA010000016">
    <property type="protein sequence ID" value="KAK2091601.1"/>
    <property type="molecule type" value="Genomic_DNA"/>
</dbReference>
<protein>
    <submittedName>
        <fullName evidence="3">A disintegrin and metalloproteinase with thrombospondin motifs 9</fullName>
    </submittedName>
</protein>
<keyword evidence="3" id="KW-0378">Hydrolase</keyword>
<evidence type="ECO:0000259" key="2">
    <source>
        <dbReference type="PROSITE" id="PS51046"/>
    </source>
</evidence>
<dbReference type="PROSITE" id="PS51046">
    <property type="entry name" value="GON"/>
    <property type="match status" value="1"/>
</dbReference>
<sequence>MQRSVQCLTNEDQPSHLCHTDLKPEERKTCRNTYNCELPQNCKEVKRLKGTSEDGEYFLIIRGKLLKIFCAGMHSDHPKEYVTLVHGDSENFSEVYGHR</sequence>
<keyword evidence="3" id="KW-0645">Protease</keyword>
<keyword evidence="3" id="KW-0482">Metalloprotease</keyword>
<name>A0ABQ9U3K6_SAGOE</name>
<proteinExistence type="predicted"/>
<comment type="caution">
    <text evidence="3">The sequence shown here is derived from an EMBL/GenBank/DDBJ whole genome shotgun (WGS) entry which is preliminary data.</text>
</comment>
<evidence type="ECO:0000313" key="3">
    <source>
        <dbReference type="EMBL" id="KAK2091601.1"/>
    </source>
</evidence>
<reference evidence="3 4" key="1">
    <citation type="submission" date="2023-05" db="EMBL/GenBank/DDBJ databases">
        <title>B98-5 Cell Line De Novo Hybrid Assembly: An Optical Mapping Approach.</title>
        <authorList>
            <person name="Kananen K."/>
            <person name="Auerbach J.A."/>
            <person name="Kautto E."/>
            <person name="Blachly J.S."/>
        </authorList>
    </citation>
    <scope>NUCLEOTIDE SEQUENCE [LARGE SCALE GENOMIC DNA]</scope>
    <source>
        <strain evidence="3">B95-8</strain>
        <tissue evidence="3">Cell line</tissue>
    </source>
</reference>
<feature type="domain" description="GON" evidence="2">
    <location>
        <begin position="38"/>
        <end position="99"/>
    </location>
</feature>
<dbReference type="Proteomes" id="UP001266305">
    <property type="component" value="Unassembled WGS sequence"/>
</dbReference>
<dbReference type="InterPro" id="IPR012314">
    <property type="entry name" value="Pept_M12B_GON-ADAMTSs"/>
</dbReference>